<dbReference type="InterPro" id="IPR043136">
    <property type="entry name" value="B30.2/SPRY_sf"/>
</dbReference>
<feature type="non-terminal residue" evidence="2">
    <location>
        <position position="177"/>
    </location>
</feature>
<evidence type="ECO:0000313" key="3">
    <source>
        <dbReference type="Proteomes" id="UP000586634"/>
    </source>
</evidence>
<dbReference type="InterPro" id="IPR001870">
    <property type="entry name" value="B30.2/SPRY"/>
</dbReference>
<dbReference type="Gene3D" id="2.60.120.920">
    <property type="match status" value="1"/>
</dbReference>
<protein>
    <submittedName>
        <fullName evidence="2">BT2A2 protein</fullName>
    </submittedName>
</protein>
<evidence type="ECO:0000259" key="1">
    <source>
        <dbReference type="PROSITE" id="PS50188"/>
    </source>
</evidence>
<dbReference type="Pfam" id="PF00622">
    <property type="entry name" value="SPRY"/>
    <property type="match status" value="1"/>
</dbReference>
<dbReference type="AlphaFoldDB" id="A0A7L1HCJ1"/>
<dbReference type="PROSITE" id="PS50188">
    <property type="entry name" value="B302_SPRY"/>
    <property type="match status" value="1"/>
</dbReference>
<name>A0A7L1HCJ1_9CHAR</name>
<sequence length="177" mass="19743">PADVVTLDPNTAHPLLVLGRDLRSVKRGTAEQNLPDTPQRFISWLCVLGKEGFREGRHCWEVEVEGKVGGDSCWAVGVAKESVKRKGVISLSPRRGMWGVCHWEGHFEALTSPRTPLSQSPLPSRIWLCLDCTGGTVTFLDAHTGAEIFTFPPASFRGETLHPWFWVPTSKTRLRLR</sequence>
<evidence type="ECO:0000313" key="2">
    <source>
        <dbReference type="EMBL" id="NXN23918.1"/>
    </source>
</evidence>
<gene>
    <name evidence="2" type="primary">Btn2a2_0</name>
    <name evidence="2" type="ORF">NYCSEM_R01392</name>
</gene>
<dbReference type="OrthoDB" id="9049620at2759"/>
<accession>A0A7L1HCJ1</accession>
<dbReference type="InterPro" id="IPR003879">
    <property type="entry name" value="Butyrophylin_SPRY"/>
</dbReference>
<dbReference type="InterPro" id="IPR050143">
    <property type="entry name" value="TRIM/RBCC"/>
</dbReference>
<feature type="domain" description="B30.2/SPRY" evidence="1">
    <location>
        <begin position="1"/>
        <end position="177"/>
    </location>
</feature>
<comment type="caution">
    <text evidence="2">The sequence shown here is derived from an EMBL/GenBank/DDBJ whole genome shotgun (WGS) entry which is preliminary data.</text>
</comment>
<reference evidence="2 3" key="1">
    <citation type="submission" date="2019-09" db="EMBL/GenBank/DDBJ databases">
        <title>Bird 10,000 Genomes (B10K) Project - Family phase.</title>
        <authorList>
            <person name="Zhang G."/>
        </authorList>
    </citation>
    <scope>NUCLEOTIDE SEQUENCE [LARGE SCALE GENOMIC DNA]</scope>
    <source>
        <strain evidence="2">B10K-DU-002-14</strain>
        <tissue evidence="2">Muscle</tissue>
    </source>
</reference>
<dbReference type="InterPro" id="IPR003877">
    <property type="entry name" value="SPRY_dom"/>
</dbReference>
<dbReference type="SMART" id="SM00589">
    <property type="entry name" value="PRY"/>
    <property type="match status" value="1"/>
</dbReference>
<dbReference type="InterPro" id="IPR013320">
    <property type="entry name" value="ConA-like_dom_sf"/>
</dbReference>
<organism evidence="2 3">
    <name type="scientific">Nycticryphes semicollaris</name>
    <dbReference type="NCBI Taxonomy" id="227226"/>
    <lineage>
        <taxon>Eukaryota</taxon>
        <taxon>Metazoa</taxon>
        <taxon>Chordata</taxon>
        <taxon>Craniata</taxon>
        <taxon>Vertebrata</taxon>
        <taxon>Euteleostomi</taxon>
        <taxon>Archelosauria</taxon>
        <taxon>Archosauria</taxon>
        <taxon>Dinosauria</taxon>
        <taxon>Saurischia</taxon>
        <taxon>Theropoda</taxon>
        <taxon>Coelurosauria</taxon>
        <taxon>Aves</taxon>
        <taxon>Neognathae</taxon>
        <taxon>Neoaves</taxon>
        <taxon>Charadriiformes</taxon>
        <taxon>Rostratulidae</taxon>
        <taxon>Nycticryphes</taxon>
    </lineage>
</organism>
<dbReference type="Proteomes" id="UP000586634">
    <property type="component" value="Unassembled WGS sequence"/>
</dbReference>
<dbReference type="Pfam" id="PF13765">
    <property type="entry name" value="PRY"/>
    <property type="match status" value="1"/>
</dbReference>
<dbReference type="EMBL" id="VXBJ01001943">
    <property type="protein sequence ID" value="NXN23918.1"/>
    <property type="molecule type" value="Genomic_DNA"/>
</dbReference>
<proteinExistence type="predicted"/>
<keyword evidence="3" id="KW-1185">Reference proteome</keyword>
<dbReference type="PANTHER" id="PTHR24103">
    <property type="entry name" value="E3 UBIQUITIN-PROTEIN LIGASE TRIM"/>
    <property type="match status" value="1"/>
</dbReference>
<feature type="non-terminal residue" evidence="2">
    <location>
        <position position="1"/>
    </location>
</feature>
<dbReference type="CDD" id="cd12888">
    <property type="entry name" value="SPRY_PRY_TRIM7_like"/>
    <property type="match status" value="1"/>
</dbReference>
<dbReference type="SMART" id="SM00449">
    <property type="entry name" value="SPRY"/>
    <property type="match status" value="1"/>
</dbReference>
<dbReference type="FunFam" id="2.60.120.920:FF:000004">
    <property type="entry name" value="Butyrophilin subfamily 1 member A1"/>
    <property type="match status" value="1"/>
</dbReference>
<dbReference type="PRINTS" id="PR01407">
    <property type="entry name" value="BUTYPHLNCDUF"/>
</dbReference>
<dbReference type="InterPro" id="IPR006574">
    <property type="entry name" value="PRY"/>
</dbReference>
<dbReference type="SUPFAM" id="SSF49899">
    <property type="entry name" value="Concanavalin A-like lectins/glucanases"/>
    <property type="match status" value="1"/>
</dbReference>